<feature type="region of interest" description="Disordered" evidence="1">
    <location>
        <begin position="46"/>
        <end position="73"/>
    </location>
</feature>
<dbReference type="EnsemblPlants" id="AET7Gv20642000.1">
    <property type="protein sequence ID" value="AET7Gv20642000.1"/>
    <property type="gene ID" value="AET7Gv20642000"/>
</dbReference>
<dbReference type="Proteomes" id="UP000015105">
    <property type="component" value="Chromosome 7D"/>
</dbReference>
<protein>
    <submittedName>
        <fullName evidence="2">Uncharacterized protein</fullName>
    </submittedName>
</protein>
<reference evidence="2" key="4">
    <citation type="submission" date="2019-03" db="UniProtKB">
        <authorList>
            <consortium name="EnsemblPlants"/>
        </authorList>
    </citation>
    <scope>IDENTIFICATION</scope>
</reference>
<reference evidence="2" key="5">
    <citation type="journal article" date="2021" name="G3 (Bethesda)">
        <title>Aegilops tauschii genome assembly Aet v5.0 features greater sequence contiguity and improved annotation.</title>
        <authorList>
            <person name="Wang L."/>
            <person name="Zhu T."/>
            <person name="Rodriguez J.C."/>
            <person name="Deal K.R."/>
            <person name="Dubcovsky J."/>
            <person name="McGuire P.E."/>
            <person name="Lux T."/>
            <person name="Spannagl M."/>
            <person name="Mayer K.F.X."/>
            <person name="Baldrich P."/>
            <person name="Meyers B.C."/>
            <person name="Huo N."/>
            <person name="Gu Y.Q."/>
            <person name="Zhou H."/>
            <person name="Devos K.M."/>
            <person name="Bennetzen J.L."/>
            <person name="Unver T."/>
            <person name="Budak H."/>
            <person name="Gulick P.J."/>
            <person name="Galiba G."/>
            <person name="Kalapos B."/>
            <person name="Nelson D.R."/>
            <person name="Li P."/>
            <person name="You F.M."/>
            <person name="Luo M.C."/>
            <person name="Dvorak J."/>
        </authorList>
    </citation>
    <scope>NUCLEOTIDE SEQUENCE [LARGE SCALE GENOMIC DNA]</scope>
    <source>
        <strain evidence="2">cv. AL8/78</strain>
    </source>
</reference>
<proteinExistence type="predicted"/>
<reference evidence="3" key="1">
    <citation type="journal article" date="2014" name="Science">
        <title>Ancient hybridizations among the ancestral genomes of bread wheat.</title>
        <authorList>
            <consortium name="International Wheat Genome Sequencing Consortium,"/>
            <person name="Marcussen T."/>
            <person name="Sandve S.R."/>
            <person name="Heier L."/>
            <person name="Spannagl M."/>
            <person name="Pfeifer M."/>
            <person name="Jakobsen K.S."/>
            <person name="Wulff B.B."/>
            <person name="Steuernagel B."/>
            <person name="Mayer K.F."/>
            <person name="Olsen O.A."/>
        </authorList>
    </citation>
    <scope>NUCLEOTIDE SEQUENCE [LARGE SCALE GENOMIC DNA]</scope>
    <source>
        <strain evidence="3">cv. AL8/78</strain>
    </source>
</reference>
<keyword evidence="3" id="KW-1185">Reference proteome</keyword>
<accession>A0A453RMX7</accession>
<evidence type="ECO:0000313" key="3">
    <source>
        <dbReference type="Proteomes" id="UP000015105"/>
    </source>
</evidence>
<evidence type="ECO:0000256" key="1">
    <source>
        <dbReference type="SAM" id="MobiDB-lite"/>
    </source>
</evidence>
<sequence>PVCPYTTTRKENTNPQLAMSSLYLPRKSINKYIYILGLGELLQPSEYNQQQGRRKRREGRHHHHHHHKYTQIGGAKEKYPFCLTTFFLLCKQENKGS</sequence>
<dbReference type="Gramene" id="AET7Gv20642000.1">
    <property type="protein sequence ID" value="AET7Gv20642000.1"/>
    <property type="gene ID" value="AET7Gv20642000"/>
</dbReference>
<evidence type="ECO:0000313" key="2">
    <source>
        <dbReference type="EnsemblPlants" id="AET7Gv20642000.1"/>
    </source>
</evidence>
<feature type="compositionally biased region" description="Basic residues" evidence="1">
    <location>
        <begin position="52"/>
        <end position="69"/>
    </location>
</feature>
<organism evidence="2 3">
    <name type="scientific">Aegilops tauschii subsp. strangulata</name>
    <name type="common">Goatgrass</name>
    <dbReference type="NCBI Taxonomy" id="200361"/>
    <lineage>
        <taxon>Eukaryota</taxon>
        <taxon>Viridiplantae</taxon>
        <taxon>Streptophyta</taxon>
        <taxon>Embryophyta</taxon>
        <taxon>Tracheophyta</taxon>
        <taxon>Spermatophyta</taxon>
        <taxon>Magnoliopsida</taxon>
        <taxon>Liliopsida</taxon>
        <taxon>Poales</taxon>
        <taxon>Poaceae</taxon>
        <taxon>BOP clade</taxon>
        <taxon>Pooideae</taxon>
        <taxon>Triticodae</taxon>
        <taxon>Triticeae</taxon>
        <taxon>Triticinae</taxon>
        <taxon>Aegilops</taxon>
    </lineage>
</organism>
<reference evidence="2" key="3">
    <citation type="journal article" date="2017" name="Nature">
        <title>Genome sequence of the progenitor of the wheat D genome Aegilops tauschii.</title>
        <authorList>
            <person name="Luo M.C."/>
            <person name="Gu Y.Q."/>
            <person name="Puiu D."/>
            <person name="Wang H."/>
            <person name="Twardziok S.O."/>
            <person name="Deal K.R."/>
            <person name="Huo N."/>
            <person name="Zhu T."/>
            <person name="Wang L."/>
            <person name="Wang Y."/>
            <person name="McGuire P.E."/>
            <person name="Liu S."/>
            <person name="Long H."/>
            <person name="Ramasamy R.K."/>
            <person name="Rodriguez J.C."/>
            <person name="Van S.L."/>
            <person name="Yuan L."/>
            <person name="Wang Z."/>
            <person name="Xia Z."/>
            <person name="Xiao L."/>
            <person name="Anderson O.D."/>
            <person name="Ouyang S."/>
            <person name="Liang Y."/>
            <person name="Zimin A.V."/>
            <person name="Pertea G."/>
            <person name="Qi P."/>
            <person name="Bennetzen J.L."/>
            <person name="Dai X."/>
            <person name="Dawson M.W."/>
            <person name="Muller H.G."/>
            <person name="Kugler K."/>
            <person name="Rivarola-Duarte L."/>
            <person name="Spannagl M."/>
            <person name="Mayer K.F.X."/>
            <person name="Lu F.H."/>
            <person name="Bevan M.W."/>
            <person name="Leroy P."/>
            <person name="Li P."/>
            <person name="You F.M."/>
            <person name="Sun Q."/>
            <person name="Liu Z."/>
            <person name="Lyons E."/>
            <person name="Wicker T."/>
            <person name="Salzberg S.L."/>
            <person name="Devos K.M."/>
            <person name="Dvorak J."/>
        </authorList>
    </citation>
    <scope>NUCLEOTIDE SEQUENCE [LARGE SCALE GENOMIC DNA]</scope>
    <source>
        <strain evidence="2">cv. AL8/78</strain>
    </source>
</reference>
<reference evidence="3" key="2">
    <citation type="journal article" date="2017" name="Nat. Plants">
        <title>The Aegilops tauschii genome reveals multiple impacts of transposons.</title>
        <authorList>
            <person name="Zhao G."/>
            <person name="Zou C."/>
            <person name="Li K."/>
            <person name="Wang K."/>
            <person name="Li T."/>
            <person name="Gao L."/>
            <person name="Zhang X."/>
            <person name="Wang H."/>
            <person name="Yang Z."/>
            <person name="Liu X."/>
            <person name="Jiang W."/>
            <person name="Mao L."/>
            <person name="Kong X."/>
            <person name="Jiao Y."/>
            <person name="Jia J."/>
        </authorList>
    </citation>
    <scope>NUCLEOTIDE SEQUENCE [LARGE SCALE GENOMIC DNA]</scope>
    <source>
        <strain evidence="3">cv. AL8/78</strain>
    </source>
</reference>
<name>A0A453RMX7_AEGTS</name>
<dbReference type="AlphaFoldDB" id="A0A453RMX7"/>